<reference evidence="2" key="1">
    <citation type="submission" date="2014-09" db="EMBL/GenBank/DDBJ databases">
        <authorList>
            <person name="Magalhaes I.L.F."/>
            <person name="Oliveira U."/>
            <person name="Santos F.R."/>
            <person name="Vidigal T.H.D.A."/>
            <person name="Brescovit A.D."/>
            <person name="Santos A.J."/>
        </authorList>
    </citation>
    <scope>NUCLEOTIDE SEQUENCE</scope>
    <source>
        <tissue evidence="2">Shoot tissue taken approximately 20 cm above the soil surface</tissue>
    </source>
</reference>
<feature type="signal peptide" evidence="1">
    <location>
        <begin position="1"/>
        <end position="22"/>
    </location>
</feature>
<reference evidence="2" key="2">
    <citation type="journal article" date="2015" name="Data Brief">
        <title>Shoot transcriptome of the giant reed, Arundo donax.</title>
        <authorList>
            <person name="Barrero R.A."/>
            <person name="Guerrero F.D."/>
            <person name="Moolhuijzen P."/>
            <person name="Goolsby J.A."/>
            <person name="Tidwell J."/>
            <person name="Bellgard S.E."/>
            <person name="Bellgard M.I."/>
        </authorList>
    </citation>
    <scope>NUCLEOTIDE SEQUENCE</scope>
    <source>
        <tissue evidence="2">Shoot tissue taken approximately 20 cm above the soil surface</tissue>
    </source>
</reference>
<evidence type="ECO:0000313" key="2">
    <source>
        <dbReference type="EMBL" id="JAD81209.1"/>
    </source>
</evidence>
<feature type="chain" id="PRO_5002063561" evidence="1">
    <location>
        <begin position="23"/>
        <end position="89"/>
    </location>
</feature>
<proteinExistence type="predicted"/>
<name>A0A0A9CY14_ARUDO</name>
<sequence length="89" mass="10230">MHNCDAWLKTLLLVAYKGILQTAAIHEGILQTAAIKITMALQKEYFKQQQYMNHEETINSNNITAKVCGNNHRSYILLQSQMFDVVDFL</sequence>
<keyword evidence="1" id="KW-0732">Signal</keyword>
<evidence type="ECO:0000256" key="1">
    <source>
        <dbReference type="SAM" id="SignalP"/>
    </source>
</evidence>
<organism evidence="2">
    <name type="scientific">Arundo donax</name>
    <name type="common">Giant reed</name>
    <name type="synonym">Donax arundinaceus</name>
    <dbReference type="NCBI Taxonomy" id="35708"/>
    <lineage>
        <taxon>Eukaryota</taxon>
        <taxon>Viridiplantae</taxon>
        <taxon>Streptophyta</taxon>
        <taxon>Embryophyta</taxon>
        <taxon>Tracheophyta</taxon>
        <taxon>Spermatophyta</taxon>
        <taxon>Magnoliopsida</taxon>
        <taxon>Liliopsida</taxon>
        <taxon>Poales</taxon>
        <taxon>Poaceae</taxon>
        <taxon>PACMAD clade</taxon>
        <taxon>Arundinoideae</taxon>
        <taxon>Arundineae</taxon>
        <taxon>Arundo</taxon>
    </lineage>
</organism>
<accession>A0A0A9CY14</accession>
<dbReference type="EMBL" id="GBRH01216686">
    <property type="protein sequence ID" value="JAD81209.1"/>
    <property type="molecule type" value="Transcribed_RNA"/>
</dbReference>
<protein>
    <submittedName>
        <fullName evidence="2">Uncharacterized protein</fullName>
    </submittedName>
</protein>
<dbReference type="AlphaFoldDB" id="A0A0A9CY14"/>